<evidence type="ECO:0000256" key="1">
    <source>
        <dbReference type="ARBA" id="ARBA00022741"/>
    </source>
</evidence>
<keyword evidence="8" id="KW-1185">Reference proteome</keyword>
<feature type="region of interest" description="Disordered" evidence="5">
    <location>
        <begin position="276"/>
        <end position="298"/>
    </location>
</feature>
<dbReference type="RefSeq" id="XP_044568570.1">
    <property type="nucleotide sequence ID" value="XM_044711553.1"/>
</dbReference>
<dbReference type="VEuPathDB" id="AmoebaDB:NfTy_005950"/>
<dbReference type="InterPro" id="IPR001752">
    <property type="entry name" value="Kinesin_motor_dom"/>
</dbReference>
<dbReference type="InterPro" id="IPR027417">
    <property type="entry name" value="P-loop_NTPase"/>
</dbReference>
<feature type="compositionally biased region" description="Polar residues" evidence="5">
    <location>
        <begin position="42"/>
        <end position="78"/>
    </location>
</feature>
<dbReference type="InterPro" id="IPR027640">
    <property type="entry name" value="Kinesin-like_fam"/>
</dbReference>
<dbReference type="GO" id="GO:0008017">
    <property type="term" value="F:microtubule binding"/>
    <property type="evidence" value="ECO:0007669"/>
    <property type="project" value="InterPro"/>
</dbReference>
<evidence type="ECO:0000256" key="4">
    <source>
        <dbReference type="RuleBase" id="RU000394"/>
    </source>
</evidence>
<evidence type="ECO:0000256" key="3">
    <source>
        <dbReference type="PROSITE-ProRule" id="PRU00283"/>
    </source>
</evidence>
<dbReference type="GO" id="GO:0007018">
    <property type="term" value="P:microtubule-based movement"/>
    <property type="evidence" value="ECO:0007669"/>
    <property type="project" value="InterPro"/>
</dbReference>
<dbReference type="PROSITE" id="PS50067">
    <property type="entry name" value="KINESIN_MOTOR_2"/>
    <property type="match status" value="1"/>
</dbReference>
<protein>
    <recommendedName>
        <fullName evidence="4">Kinesin-like protein</fullName>
    </recommendedName>
</protein>
<dbReference type="VEuPathDB" id="AmoebaDB:FDP41_007772"/>
<reference evidence="7 8" key="1">
    <citation type="journal article" date="2019" name="Sci. Rep.">
        <title>Nanopore sequencing improves the draft genome of the human pathogenic amoeba Naegleria fowleri.</title>
        <authorList>
            <person name="Liechti N."/>
            <person name="Schurch N."/>
            <person name="Bruggmann R."/>
            <person name="Wittwer M."/>
        </authorList>
    </citation>
    <scope>NUCLEOTIDE SEQUENCE [LARGE SCALE GENOMIC DNA]</scope>
    <source>
        <strain evidence="7 8">ATCC 30894</strain>
    </source>
</reference>
<dbReference type="PANTHER" id="PTHR47972">
    <property type="entry name" value="KINESIN-LIKE PROTEIN KLP-3"/>
    <property type="match status" value="1"/>
</dbReference>
<dbReference type="GeneID" id="68114990"/>
<evidence type="ECO:0000256" key="2">
    <source>
        <dbReference type="ARBA" id="ARBA00022840"/>
    </source>
</evidence>
<sequence>MKSSSNATLPTSSSIEETLKMIEERTSQMNLEIRRHFDRSKSSSNIDTKLTSNDPHQQQSSSPILTRNRGQSYSSPKGNQIEDISMVFNAIRAKRKTIEKSPYTAATSSNSVDSGTLLPEFYSTAMRKPLSMNNFCASPFSKQATPLQNMKSVLNGSHQHSDVIPTTTVNNYNLCREDEDISECNSDRSSTSGCSLSSQNNVVELQAKVDALTTALTKANNNLEDFQIGLETSIQKQNELKNYYQSFLKNMTKQHTQKIEDLQERIHHLEKENQSLKEQLKMSKGDTNSRPAIANTSREPSLTQDAVFKVSKKAHQICTSTRKELHDLKTFVLSELNPFKEVSKFSQDVISKTLTIFDTSTISEHYKNKFAELEERHQKLSQLLLQEINSRKRLQNDLIEERGNIRVCCRIRPEWSFPAESNKFIHSFFHRSCIVHEKTTDTVITINRKGRIRTFELDQVYGTSSTQELIFSDLKPLVHSSFDGYNVCMMMYGETGSGKSFTMNGTSNQLGIIPRTITEFFHIIDMHRCFCEVKLRLSIVEIYNNDVRDMLSSNASTEKETYSPELKYCPVQDEQHLRQLIKECISKRSEGKTLMNANSSRSHFIVSIEIEKKLFSPTTEKLTQHPTDLFLNKPGETTNERTRQNSIAQQQIMTQPLNTKSVLRFVDLAGSENVEMSGVHVHSEQFAETSHVNKSLSAVQDVVVALAQKQRHIPYRNSKLTQVLRDSLEGDSKVLIMVTVSPQDKFGAETIHALSFAEKVKQIKRKKATRQAVVN</sequence>
<dbReference type="GO" id="GO:0005874">
    <property type="term" value="C:microtubule"/>
    <property type="evidence" value="ECO:0007669"/>
    <property type="project" value="UniProtKB-KW"/>
</dbReference>
<keyword evidence="3 4" id="KW-0505">Motor protein</keyword>
<dbReference type="Gene3D" id="3.40.850.10">
    <property type="entry name" value="Kinesin motor domain"/>
    <property type="match status" value="1"/>
</dbReference>
<accession>A0A6A5C3C1</accession>
<dbReference type="AlphaFoldDB" id="A0A6A5C3C1"/>
<proteinExistence type="inferred from homology"/>
<evidence type="ECO:0000259" key="6">
    <source>
        <dbReference type="PROSITE" id="PS50067"/>
    </source>
</evidence>
<comment type="similarity">
    <text evidence="3 4">Belongs to the TRAFAC class myosin-kinesin ATPase superfamily. Kinesin family.</text>
</comment>
<dbReference type="SUPFAM" id="SSF52540">
    <property type="entry name" value="P-loop containing nucleoside triphosphate hydrolases"/>
    <property type="match status" value="1"/>
</dbReference>
<dbReference type="VEuPathDB" id="AmoebaDB:NF0126370"/>
<keyword evidence="2 3" id="KW-0067">ATP-binding</keyword>
<evidence type="ECO:0000256" key="5">
    <source>
        <dbReference type="SAM" id="MobiDB-lite"/>
    </source>
</evidence>
<dbReference type="OrthoDB" id="3176171at2759"/>
<dbReference type="GO" id="GO:0005524">
    <property type="term" value="F:ATP binding"/>
    <property type="evidence" value="ECO:0007669"/>
    <property type="project" value="UniProtKB-UniRule"/>
</dbReference>
<keyword evidence="1 3" id="KW-0547">Nucleotide-binding</keyword>
<dbReference type="SUPFAM" id="SSF160459">
    <property type="entry name" value="BLRF2-like"/>
    <property type="match status" value="1"/>
</dbReference>
<feature type="domain" description="Kinesin motor" evidence="6">
    <location>
        <begin position="404"/>
        <end position="763"/>
    </location>
</feature>
<dbReference type="EMBL" id="VFQX01000004">
    <property type="protein sequence ID" value="KAF0983857.1"/>
    <property type="molecule type" value="Genomic_DNA"/>
</dbReference>
<dbReference type="Pfam" id="PF00225">
    <property type="entry name" value="Kinesin"/>
    <property type="match status" value="1"/>
</dbReference>
<organism evidence="7 8">
    <name type="scientific">Naegleria fowleri</name>
    <name type="common">Brain eating amoeba</name>
    <dbReference type="NCBI Taxonomy" id="5763"/>
    <lineage>
        <taxon>Eukaryota</taxon>
        <taxon>Discoba</taxon>
        <taxon>Heterolobosea</taxon>
        <taxon>Tetramitia</taxon>
        <taxon>Eutetramitia</taxon>
        <taxon>Vahlkampfiidae</taxon>
        <taxon>Naegleria</taxon>
    </lineage>
</organism>
<dbReference type="PRINTS" id="PR00380">
    <property type="entry name" value="KINESINHEAVY"/>
</dbReference>
<evidence type="ECO:0000313" key="8">
    <source>
        <dbReference type="Proteomes" id="UP000444721"/>
    </source>
</evidence>
<evidence type="ECO:0000313" key="7">
    <source>
        <dbReference type="EMBL" id="KAF0983857.1"/>
    </source>
</evidence>
<dbReference type="Proteomes" id="UP000444721">
    <property type="component" value="Unassembled WGS sequence"/>
</dbReference>
<feature type="compositionally biased region" description="Polar residues" evidence="5">
    <location>
        <begin position="285"/>
        <end position="298"/>
    </location>
</feature>
<gene>
    <name evidence="7" type="ORF">FDP41_007772</name>
</gene>
<name>A0A6A5C3C1_NAEFO</name>
<dbReference type="InterPro" id="IPR019821">
    <property type="entry name" value="Kinesin_motor_CS"/>
</dbReference>
<dbReference type="VEuPathDB" id="AmoebaDB:NF0126360"/>
<dbReference type="GO" id="GO:0003777">
    <property type="term" value="F:microtubule motor activity"/>
    <property type="evidence" value="ECO:0007669"/>
    <property type="project" value="InterPro"/>
</dbReference>
<dbReference type="SMART" id="SM00129">
    <property type="entry name" value="KISc"/>
    <property type="match status" value="1"/>
</dbReference>
<dbReference type="PANTHER" id="PTHR47972:SF28">
    <property type="entry name" value="KINESIN-LIKE PROTEIN KLP-3"/>
    <property type="match status" value="1"/>
</dbReference>
<feature type="region of interest" description="Disordered" evidence="5">
    <location>
        <begin position="34"/>
        <end position="79"/>
    </location>
</feature>
<dbReference type="PROSITE" id="PS00411">
    <property type="entry name" value="KINESIN_MOTOR_1"/>
    <property type="match status" value="1"/>
</dbReference>
<dbReference type="InterPro" id="IPR036961">
    <property type="entry name" value="Kinesin_motor_dom_sf"/>
</dbReference>
<feature type="binding site" evidence="3">
    <location>
        <begin position="493"/>
        <end position="500"/>
    </location>
    <ligand>
        <name>ATP</name>
        <dbReference type="ChEBI" id="CHEBI:30616"/>
    </ligand>
</feature>
<comment type="caution">
    <text evidence="7">The sequence shown here is derived from an EMBL/GenBank/DDBJ whole genome shotgun (WGS) entry which is preliminary data.</text>
</comment>
<keyword evidence="4" id="KW-0493">Microtubule</keyword>